<dbReference type="Proteomes" id="UP001305779">
    <property type="component" value="Unassembled WGS sequence"/>
</dbReference>
<feature type="signal peptide" evidence="3">
    <location>
        <begin position="1"/>
        <end position="22"/>
    </location>
</feature>
<comment type="caution">
    <text evidence="6">The sequence shown here is derived from an EMBL/GenBank/DDBJ whole genome shotgun (WGS) entry which is preliminary data.</text>
</comment>
<dbReference type="SUPFAM" id="SSF51905">
    <property type="entry name" value="FAD/NAD(P)-binding domain"/>
    <property type="match status" value="1"/>
</dbReference>
<keyword evidence="7" id="KW-1185">Reference proteome</keyword>
<reference evidence="6 7" key="1">
    <citation type="journal article" date="2023" name="G3 (Bethesda)">
        <title>A chromosome-level genome assembly of Zasmidium syzygii isolated from banana leaves.</title>
        <authorList>
            <person name="van Westerhoven A.C."/>
            <person name="Mehrabi R."/>
            <person name="Talebi R."/>
            <person name="Steentjes M.B.F."/>
            <person name="Corcolon B."/>
            <person name="Chong P.A."/>
            <person name="Kema G.H.J."/>
            <person name="Seidl M.F."/>
        </authorList>
    </citation>
    <scope>NUCLEOTIDE SEQUENCE [LARGE SCALE GENOMIC DNA]</scope>
    <source>
        <strain evidence="6 7">P124</strain>
    </source>
</reference>
<evidence type="ECO:0000259" key="5">
    <source>
        <dbReference type="Pfam" id="PF05199"/>
    </source>
</evidence>
<evidence type="ECO:0000313" key="7">
    <source>
        <dbReference type="Proteomes" id="UP001305779"/>
    </source>
</evidence>
<keyword evidence="3" id="KW-0732">Signal</keyword>
<dbReference type="PANTHER" id="PTHR11552">
    <property type="entry name" value="GLUCOSE-METHANOL-CHOLINE GMC OXIDOREDUCTASE"/>
    <property type="match status" value="1"/>
</dbReference>
<evidence type="ECO:0000256" key="3">
    <source>
        <dbReference type="SAM" id="SignalP"/>
    </source>
</evidence>
<evidence type="ECO:0000256" key="1">
    <source>
        <dbReference type="ARBA" id="ARBA00010790"/>
    </source>
</evidence>
<dbReference type="Gene3D" id="3.30.560.10">
    <property type="entry name" value="Glucose Oxidase, domain 3"/>
    <property type="match status" value="1"/>
</dbReference>
<evidence type="ECO:0000256" key="2">
    <source>
        <dbReference type="ARBA" id="ARBA00023180"/>
    </source>
</evidence>
<organism evidence="6 7">
    <name type="scientific">Zasmidium cellare</name>
    <name type="common">Wine cellar mold</name>
    <name type="synonym">Racodium cellare</name>
    <dbReference type="NCBI Taxonomy" id="395010"/>
    <lineage>
        <taxon>Eukaryota</taxon>
        <taxon>Fungi</taxon>
        <taxon>Dikarya</taxon>
        <taxon>Ascomycota</taxon>
        <taxon>Pezizomycotina</taxon>
        <taxon>Dothideomycetes</taxon>
        <taxon>Dothideomycetidae</taxon>
        <taxon>Mycosphaerellales</taxon>
        <taxon>Mycosphaerellaceae</taxon>
        <taxon>Zasmidium</taxon>
    </lineage>
</organism>
<dbReference type="SUPFAM" id="SSF54373">
    <property type="entry name" value="FAD-linked reductases, C-terminal domain"/>
    <property type="match status" value="1"/>
</dbReference>
<dbReference type="Pfam" id="PF05199">
    <property type="entry name" value="GMC_oxred_C"/>
    <property type="match status" value="1"/>
</dbReference>
<dbReference type="Pfam" id="PF00732">
    <property type="entry name" value="GMC_oxred_N"/>
    <property type="match status" value="1"/>
</dbReference>
<dbReference type="Gene3D" id="3.50.50.60">
    <property type="entry name" value="FAD/NAD(P)-binding domain"/>
    <property type="match status" value="1"/>
</dbReference>
<feature type="domain" description="Glucose-methanol-choline oxidoreductase C-terminal" evidence="5">
    <location>
        <begin position="497"/>
        <end position="635"/>
    </location>
</feature>
<sequence>MDVFRSLARSALLMIVLPVALGLNHHRQNLDLLGSNFGVPGLNATYDYVIVGGGTAGLTIAGRLAEDPSRTVAVIEAGSFYEITNGNLSQIPGDDIYFVGKSPEDYNPLVDWGFVTTPQPGANDQIIHYARGKTFGGSSARNFLCYQRGTRASYQMWADQVDGKSFLIFRHVDKLTSCTDPSYTFDNVLPYFKKSLNFTPPNQSAGYRAANSTPQYDQSSLGKGGPLQIGFPNYAQAISSWFQKALDVIGVHPIDGLTSGELIGSAYCLDTLDPATSERTTSYTAFLRPALERRQQNLYVYPNTLAHRVVFNGTKAMGVTVSSQGVEYTITAAKEVILNAGVFQSPQLLMLSGVGPCHHLHSLNIDCIADLPGVGQNMWDHILFGSSYQANVDTASIIARPGYIFEANEQYTKNGTGILSSPGADFVAWGKVPDDLRQNFSQQAISDLASFPDDWPEIEYISVGAYFGDSQNFVTGGPKDQAMGKNYATLAMGLVAPLSRGNVSINSSDPKAPPVINPNWFTHPTGQEVGVAAYKRARAVFTAELMVQNNITIGPEVFPGANVSSDAEILEQIKNTFTLLYHAAGTCKMGMVNASMAVVDSQARVHGLQNLRVVDASAFPFLPPGHPQATVYMLAEKIADDIRREQPCS</sequence>
<name>A0ABR0EAV9_ZASCE</name>
<gene>
    <name evidence="6" type="ORF">PRZ48_011264</name>
</gene>
<dbReference type="InterPro" id="IPR012132">
    <property type="entry name" value="GMC_OxRdtase"/>
</dbReference>
<accession>A0ABR0EAV9</accession>
<evidence type="ECO:0000259" key="4">
    <source>
        <dbReference type="Pfam" id="PF00732"/>
    </source>
</evidence>
<dbReference type="InterPro" id="IPR000172">
    <property type="entry name" value="GMC_OxRdtase_N"/>
</dbReference>
<evidence type="ECO:0008006" key="8">
    <source>
        <dbReference type="Google" id="ProtNLM"/>
    </source>
</evidence>
<protein>
    <recommendedName>
        <fullName evidence="8">Glucose-methanol-choline oxidoreductase N-terminal domain-containing protein</fullName>
    </recommendedName>
</protein>
<dbReference type="PANTHER" id="PTHR11552:SF138">
    <property type="entry name" value="DEHYDROGENASE PKFF-RELATED"/>
    <property type="match status" value="1"/>
</dbReference>
<dbReference type="InterPro" id="IPR036188">
    <property type="entry name" value="FAD/NAD-bd_sf"/>
</dbReference>
<dbReference type="EMBL" id="JAXOVC010000008">
    <property type="protein sequence ID" value="KAK4498605.1"/>
    <property type="molecule type" value="Genomic_DNA"/>
</dbReference>
<dbReference type="PIRSF" id="PIRSF000137">
    <property type="entry name" value="Alcohol_oxidase"/>
    <property type="match status" value="1"/>
</dbReference>
<evidence type="ECO:0000313" key="6">
    <source>
        <dbReference type="EMBL" id="KAK4498605.1"/>
    </source>
</evidence>
<feature type="chain" id="PRO_5045947480" description="Glucose-methanol-choline oxidoreductase N-terminal domain-containing protein" evidence="3">
    <location>
        <begin position="23"/>
        <end position="649"/>
    </location>
</feature>
<comment type="similarity">
    <text evidence="1">Belongs to the GMC oxidoreductase family.</text>
</comment>
<keyword evidence="2" id="KW-0325">Glycoprotein</keyword>
<proteinExistence type="inferred from homology"/>
<feature type="domain" description="Glucose-methanol-choline oxidoreductase N-terminal" evidence="4">
    <location>
        <begin position="46"/>
        <end position="382"/>
    </location>
</feature>
<dbReference type="InterPro" id="IPR007867">
    <property type="entry name" value="GMC_OxRtase_C"/>
</dbReference>